<dbReference type="AlphaFoldDB" id="A0A3F2ZYQ4"/>
<sequence length="40" mass="4800">MKYFNVLEEFKEIKKIVEELVIFSNEINSRYDIDEGENSS</sequence>
<dbReference type="RefSeq" id="WP_003362230.1">
    <property type="nucleotide sequence ID" value="NC_012658.1"/>
</dbReference>
<protein>
    <submittedName>
        <fullName evidence="1">Uncharacterized protein</fullName>
    </submittedName>
</protein>
<reference evidence="2" key="2">
    <citation type="submission" date="2008-05" db="EMBL/GenBank/DDBJ databases">
        <title>Genome sequence of Clostridium botulinum Ba4 strain 657.</title>
        <authorList>
            <person name="Shrivastava S."/>
            <person name="Brown J.L."/>
            <person name="Bruce D."/>
            <person name="Detter C."/>
            <person name="Munk C."/>
            <person name="Smith L.A."/>
            <person name="Smith T.J."/>
            <person name="Sutton G."/>
            <person name="Brettin T.S."/>
        </authorList>
    </citation>
    <scope>NUCLEOTIDE SEQUENCE [LARGE SCALE GENOMIC DNA]</scope>
    <source>
        <strain evidence="2">657 / Type Ba4</strain>
    </source>
</reference>
<dbReference type="EMBL" id="CP001083">
    <property type="protein sequence ID" value="ACQ53990.1"/>
    <property type="molecule type" value="Genomic_DNA"/>
</dbReference>
<reference evidence="1 2" key="1">
    <citation type="journal article" date="2007" name="PLoS ONE">
        <title>Analysis of the neurotoxin complex genes in Clostridium botulinum A1-A4 and B1 strains: BoNT/A3, /Ba4 and /B1 clusters are located within plasmids.</title>
        <authorList>
            <person name="Smith T.J."/>
            <person name="Hill K.K."/>
            <person name="Foley B.T."/>
            <person name="Detter J.C."/>
            <person name="Munk A.C."/>
            <person name="Bruce D.C."/>
            <person name="Doggett N.A."/>
            <person name="Smith L.A."/>
            <person name="Marks J.D."/>
            <person name="Xie G."/>
            <person name="Brettin T.S."/>
        </authorList>
    </citation>
    <scope>NUCLEOTIDE SEQUENCE [LARGE SCALE GENOMIC DNA]</scope>
    <source>
        <strain evidence="2">657 / Type Ba4</strain>
    </source>
</reference>
<evidence type="ECO:0000313" key="2">
    <source>
        <dbReference type="Proteomes" id="UP000002333"/>
    </source>
</evidence>
<name>A0A3F2ZYQ4_CLOB6</name>
<gene>
    <name evidence="1" type="ordered locus">CLJ_B0941</name>
</gene>
<evidence type="ECO:0000313" key="1">
    <source>
        <dbReference type="EMBL" id="ACQ53990.1"/>
    </source>
</evidence>
<dbReference type="Proteomes" id="UP000002333">
    <property type="component" value="Chromosome"/>
</dbReference>
<dbReference type="KEGG" id="cbi:CLJ_B0941"/>
<organism evidence="1 2">
    <name type="scientific">Clostridium botulinum (strain 657 / Type Ba4)</name>
    <dbReference type="NCBI Taxonomy" id="515621"/>
    <lineage>
        <taxon>Bacteria</taxon>
        <taxon>Bacillati</taxon>
        <taxon>Bacillota</taxon>
        <taxon>Clostridia</taxon>
        <taxon>Eubacteriales</taxon>
        <taxon>Clostridiaceae</taxon>
        <taxon>Clostridium</taxon>
    </lineage>
</organism>
<proteinExistence type="predicted"/>
<accession>A0A3F2ZYQ4</accession>